<dbReference type="GO" id="GO:0044773">
    <property type="term" value="P:mitotic DNA damage checkpoint signaling"/>
    <property type="evidence" value="ECO:0007669"/>
    <property type="project" value="TreeGrafter"/>
</dbReference>
<reference evidence="3" key="1">
    <citation type="submission" date="2021-01" db="EMBL/GenBank/DDBJ databases">
        <authorList>
            <consortium name="Genoscope - CEA"/>
            <person name="William W."/>
        </authorList>
    </citation>
    <scope>NUCLEOTIDE SEQUENCE</scope>
</reference>
<sequence length="796" mass="93766">MNTYQQLVNSVVVAPTNEYPKREFILTKLFGVGNEGAAYFATAYNWGNNPKQVSLKLQNNMKQNQKQFIQSLIEQQNTYEKGNNQQYLPSNIIRIYEYFEWESYNCIIMEEGSESLYDYIAKNNNQSIDDKIKICFQIIQPIHFLHKQKLIHRDIRPENYIKVGDNFKLIDFGLVQGSAPFDLKTQPVGTLIFQAPELIESQNNFTEKVDIWALACVFYEVLSFKSLFVGQTFNQISIQIKKHKTDLAWVHNKINQLQTPEEIKKLIISMLNYTDKERPSIDKVCDEFQKYLNKNNIAQQVANNQSTLTSPANQQPFQGNLTEAQIIKLIEDKYESKIQFLKVQKETFKKQIDSQQNEIDQLKLQLQAAPDINLNKLSEPQITKLIENKCQSIILKLLEVQKEIHEKQIESQQNEINQLKLQSKDQDNKIEQLQQYIQQQQQQQQEQQIQQQCQQNQQIQQQQQIQDNKFKIEAPNSKFVNRKFELINKLGEGAQGSVYLAKSINWGLFDQKQYALKFQQITNDNETQFIDNLIQYQNQYENQFNIDQQNNQPSGLIRIYERFKWQGYDVLIMEKGEIDLQQFINEQKQLTFQQKLEILIQISQSIQFLHKQQLIHRDIKPENFIKIGNQFKLIDFGLIRFNDQINLTKRPGTTQYSAPEIIECQKVYTLLADVWSLGCVFYEILQNQQLFTGESENKAKQQIKNSDYLTKKINQLQANEQMKSLMKKMLNPNFQQRIQINEIVQTLQNMERSIYTIVQQNFPFVKQINIQNNQEQTLKNNLIQFPIQKASPCQFK</sequence>
<dbReference type="GO" id="GO:0004713">
    <property type="term" value="F:protein tyrosine kinase activity"/>
    <property type="evidence" value="ECO:0007669"/>
    <property type="project" value="InterPro"/>
</dbReference>
<feature type="coiled-coil region" evidence="1">
    <location>
        <begin position="395"/>
        <end position="462"/>
    </location>
</feature>
<dbReference type="PROSITE" id="PS50011">
    <property type="entry name" value="PROTEIN_KINASE_DOM"/>
    <property type="match status" value="2"/>
</dbReference>
<evidence type="ECO:0000313" key="4">
    <source>
        <dbReference type="Proteomes" id="UP000692954"/>
    </source>
</evidence>
<protein>
    <recommendedName>
        <fullName evidence="2">Protein kinase domain-containing protein</fullName>
    </recommendedName>
</protein>
<dbReference type="SMART" id="SM00220">
    <property type="entry name" value="S_TKc"/>
    <property type="match status" value="2"/>
</dbReference>
<dbReference type="SMART" id="SM00219">
    <property type="entry name" value="TyrKc"/>
    <property type="match status" value="1"/>
</dbReference>
<evidence type="ECO:0000313" key="3">
    <source>
        <dbReference type="EMBL" id="CAD8094774.1"/>
    </source>
</evidence>
<dbReference type="InterPro" id="IPR000719">
    <property type="entry name" value="Prot_kinase_dom"/>
</dbReference>
<comment type="caution">
    <text evidence="3">The sequence shown here is derived from an EMBL/GenBank/DDBJ whole genome shotgun (WGS) entry which is preliminary data.</text>
</comment>
<feature type="domain" description="Protein kinase" evidence="2">
    <location>
        <begin position="484"/>
        <end position="765"/>
    </location>
</feature>
<dbReference type="AlphaFoldDB" id="A0A8S1P1X5"/>
<dbReference type="GO" id="GO:0005634">
    <property type="term" value="C:nucleus"/>
    <property type="evidence" value="ECO:0007669"/>
    <property type="project" value="TreeGrafter"/>
</dbReference>
<feature type="domain" description="Protein kinase" evidence="2">
    <location>
        <begin position="24"/>
        <end position="292"/>
    </location>
</feature>
<dbReference type="GO" id="GO:0005524">
    <property type="term" value="F:ATP binding"/>
    <property type="evidence" value="ECO:0007669"/>
    <property type="project" value="InterPro"/>
</dbReference>
<name>A0A8S1P1X5_9CILI</name>
<dbReference type="OrthoDB" id="9992527at2759"/>
<dbReference type="PANTHER" id="PTHR44167:SF18">
    <property type="entry name" value="PROTEIN KINASE DOMAIN-CONTAINING PROTEIN"/>
    <property type="match status" value="1"/>
</dbReference>
<keyword evidence="4" id="KW-1185">Reference proteome</keyword>
<dbReference type="EMBL" id="CAJJDN010000063">
    <property type="protein sequence ID" value="CAD8094774.1"/>
    <property type="molecule type" value="Genomic_DNA"/>
</dbReference>
<evidence type="ECO:0000259" key="2">
    <source>
        <dbReference type="PROSITE" id="PS50011"/>
    </source>
</evidence>
<organism evidence="3 4">
    <name type="scientific">Paramecium sonneborni</name>
    <dbReference type="NCBI Taxonomy" id="65129"/>
    <lineage>
        <taxon>Eukaryota</taxon>
        <taxon>Sar</taxon>
        <taxon>Alveolata</taxon>
        <taxon>Ciliophora</taxon>
        <taxon>Intramacronucleata</taxon>
        <taxon>Oligohymenophorea</taxon>
        <taxon>Peniculida</taxon>
        <taxon>Parameciidae</taxon>
        <taxon>Paramecium</taxon>
    </lineage>
</organism>
<proteinExistence type="predicted"/>
<feature type="coiled-coil region" evidence="1">
    <location>
        <begin position="331"/>
        <end position="365"/>
    </location>
</feature>
<dbReference type="InterPro" id="IPR020635">
    <property type="entry name" value="Tyr_kinase_cat_dom"/>
</dbReference>
<dbReference type="Pfam" id="PF00069">
    <property type="entry name" value="Pkinase"/>
    <property type="match status" value="2"/>
</dbReference>
<dbReference type="PANTHER" id="PTHR44167">
    <property type="entry name" value="OVARIAN-SPECIFIC SERINE/THREONINE-PROTEIN KINASE LOK-RELATED"/>
    <property type="match status" value="1"/>
</dbReference>
<accession>A0A8S1P1X5</accession>
<evidence type="ECO:0000256" key="1">
    <source>
        <dbReference type="SAM" id="Coils"/>
    </source>
</evidence>
<dbReference type="GO" id="GO:0005737">
    <property type="term" value="C:cytoplasm"/>
    <property type="evidence" value="ECO:0007669"/>
    <property type="project" value="TreeGrafter"/>
</dbReference>
<dbReference type="GO" id="GO:0004674">
    <property type="term" value="F:protein serine/threonine kinase activity"/>
    <property type="evidence" value="ECO:0007669"/>
    <property type="project" value="TreeGrafter"/>
</dbReference>
<keyword evidence="1" id="KW-0175">Coiled coil</keyword>
<gene>
    <name evidence="3" type="ORF">PSON_ATCC_30995.1.T0630060</name>
</gene>
<dbReference type="Proteomes" id="UP000692954">
    <property type="component" value="Unassembled WGS sequence"/>
</dbReference>